<proteinExistence type="predicted"/>
<dbReference type="EMBL" id="CP039923">
    <property type="protein sequence ID" value="QCL97463.1"/>
    <property type="molecule type" value="Genomic_DNA"/>
</dbReference>
<name>A0A4D7Z4E7_AGRTU</name>
<sequence>MQTITTPNGETLIVLPLSEYERLVDRADVASAEKIKTDIAAGHDELVPAVVVNRLLSGDNAVKVWREHRRMTAKDLATKVSISAPYLSEIESGKKAGSLTVLRKIAQTLNVDIDDLA</sequence>
<dbReference type="Gene3D" id="1.10.260.40">
    <property type="entry name" value="lambda repressor-like DNA-binding domains"/>
    <property type="match status" value="1"/>
</dbReference>
<gene>
    <name evidence="2" type="ORF">CFBP7129_25570</name>
</gene>
<dbReference type="RefSeq" id="WP_137005873.1">
    <property type="nucleotide sequence ID" value="NZ_CP039923.1"/>
</dbReference>
<protein>
    <submittedName>
        <fullName evidence="2">Helix-turn-helix transcriptional regulator</fullName>
    </submittedName>
</protein>
<dbReference type="GO" id="GO:0003677">
    <property type="term" value="F:DNA binding"/>
    <property type="evidence" value="ECO:0007669"/>
    <property type="project" value="InterPro"/>
</dbReference>
<evidence type="ECO:0000313" key="2">
    <source>
        <dbReference type="EMBL" id="QCL97463.1"/>
    </source>
</evidence>
<dbReference type="InterPro" id="IPR010982">
    <property type="entry name" value="Lambda_DNA-bd_dom_sf"/>
</dbReference>
<evidence type="ECO:0000313" key="3">
    <source>
        <dbReference type="Proteomes" id="UP000298649"/>
    </source>
</evidence>
<dbReference type="InterPro" id="IPR001387">
    <property type="entry name" value="Cro/C1-type_HTH"/>
</dbReference>
<dbReference type="PROSITE" id="PS50943">
    <property type="entry name" value="HTH_CROC1"/>
    <property type="match status" value="1"/>
</dbReference>
<dbReference type="CDD" id="cd00093">
    <property type="entry name" value="HTH_XRE"/>
    <property type="match status" value="1"/>
</dbReference>
<dbReference type="AlphaFoldDB" id="A0A4D7Z4E7"/>
<dbReference type="Proteomes" id="UP000298649">
    <property type="component" value="Chromosome linear"/>
</dbReference>
<dbReference type="Pfam" id="PF01381">
    <property type="entry name" value="HTH_3"/>
    <property type="match status" value="1"/>
</dbReference>
<dbReference type="SMART" id="SM00530">
    <property type="entry name" value="HTH_XRE"/>
    <property type="match status" value="1"/>
</dbReference>
<dbReference type="SUPFAM" id="SSF47413">
    <property type="entry name" value="lambda repressor-like DNA-binding domains"/>
    <property type="match status" value="1"/>
</dbReference>
<evidence type="ECO:0000259" key="1">
    <source>
        <dbReference type="PROSITE" id="PS50943"/>
    </source>
</evidence>
<organism evidence="2 3">
    <name type="scientific">Agrobacterium tumefaciens</name>
    <dbReference type="NCBI Taxonomy" id="358"/>
    <lineage>
        <taxon>Bacteria</taxon>
        <taxon>Pseudomonadati</taxon>
        <taxon>Pseudomonadota</taxon>
        <taxon>Alphaproteobacteria</taxon>
        <taxon>Hyphomicrobiales</taxon>
        <taxon>Rhizobiaceae</taxon>
        <taxon>Rhizobium/Agrobacterium group</taxon>
        <taxon>Agrobacterium</taxon>
        <taxon>Agrobacterium tumefaciens complex</taxon>
    </lineage>
</organism>
<accession>A0A4D7Z4E7</accession>
<reference evidence="2 3" key="1">
    <citation type="submission" date="2019-04" db="EMBL/GenBank/DDBJ databases">
        <title>Complete genome sequence of Agrobacterium tumefaciens CFBP7129.</title>
        <authorList>
            <person name="Haryono M."/>
            <person name="Lin Y.-C."/>
            <person name="Lai E.-M."/>
            <person name="Kuo C.-H."/>
        </authorList>
    </citation>
    <scope>NUCLEOTIDE SEQUENCE [LARGE SCALE GENOMIC DNA]</scope>
    <source>
        <strain evidence="2 3">CFBP7129</strain>
    </source>
</reference>
<feature type="domain" description="HTH cro/C1-type" evidence="1">
    <location>
        <begin position="62"/>
        <end position="116"/>
    </location>
</feature>